<protein>
    <submittedName>
        <fullName evidence="7">Uromodulin</fullName>
    </submittedName>
</protein>
<comment type="caution">
    <text evidence="7">The sequence shown here is derived from an EMBL/GenBank/DDBJ whole genome shotgun (WGS) entry which is preliminary data.</text>
</comment>
<gene>
    <name evidence="7" type="primary">Umod</name>
    <name evidence="7" type="ORF">AWC38_SpisGene5995</name>
</gene>
<dbReference type="PANTHER" id="PTHR36191">
    <property type="entry name" value="ENDO/EXONUCLEASE/PHOSPHATASE DOMAIN-CONTAINING PROTEIN-RELATED"/>
    <property type="match status" value="1"/>
</dbReference>
<organism evidence="7 8">
    <name type="scientific">Stylophora pistillata</name>
    <name type="common">Smooth cauliflower coral</name>
    <dbReference type="NCBI Taxonomy" id="50429"/>
    <lineage>
        <taxon>Eukaryota</taxon>
        <taxon>Metazoa</taxon>
        <taxon>Cnidaria</taxon>
        <taxon>Anthozoa</taxon>
        <taxon>Hexacorallia</taxon>
        <taxon>Scleractinia</taxon>
        <taxon>Astrocoeniina</taxon>
        <taxon>Pocilloporidae</taxon>
        <taxon>Stylophora</taxon>
    </lineage>
</organism>
<dbReference type="FunFam" id="2.10.25.10:FF:000038">
    <property type="entry name" value="Fibrillin 2"/>
    <property type="match status" value="1"/>
</dbReference>
<dbReference type="InterPro" id="IPR000742">
    <property type="entry name" value="EGF"/>
</dbReference>
<evidence type="ECO:0000313" key="7">
    <source>
        <dbReference type="EMBL" id="PFX29309.1"/>
    </source>
</evidence>
<keyword evidence="4" id="KW-1015">Disulfide bond</keyword>
<dbReference type="EMBL" id="LSMT01000068">
    <property type="protein sequence ID" value="PFX29309.1"/>
    <property type="molecule type" value="Genomic_DNA"/>
</dbReference>
<comment type="caution">
    <text evidence="5">Lacks conserved residue(s) required for the propagation of feature annotation.</text>
</comment>
<reference evidence="8" key="1">
    <citation type="journal article" date="2017" name="bioRxiv">
        <title>Comparative analysis of the genomes of Stylophora pistillata and Acropora digitifera provides evidence for extensive differences between species of corals.</title>
        <authorList>
            <person name="Voolstra C.R."/>
            <person name="Li Y."/>
            <person name="Liew Y.J."/>
            <person name="Baumgarten S."/>
            <person name="Zoccola D."/>
            <person name="Flot J.-F."/>
            <person name="Tambutte S."/>
            <person name="Allemand D."/>
            <person name="Aranda M."/>
        </authorList>
    </citation>
    <scope>NUCLEOTIDE SEQUENCE [LARGE SCALE GENOMIC DNA]</scope>
</reference>
<keyword evidence="2" id="KW-0732">Signal</keyword>
<keyword evidence="8" id="KW-1185">Reference proteome</keyword>
<feature type="domain" description="EGF-like" evidence="6">
    <location>
        <begin position="10"/>
        <end position="50"/>
    </location>
</feature>
<dbReference type="InterPro" id="IPR057774">
    <property type="entry name" value="D8C_UMOD/GP2/OIT3-like"/>
</dbReference>
<keyword evidence="1 5" id="KW-0245">EGF-like domain</keyword>
<dbReference type="PROSITE" id="PS50026">
    <property type="entry name" value="EGF_3"/>
    <property type="match status" value="1"/>
</dbReference>
<evidence type="ECO:0000256" key="5">
    <source>
        <dbReference type="PROSITE-ProRule" id="PRU00076"/>
    </source>
</evidence>
<proteinExistence type="predicted"/>
<dbReference type="Proteomes" id="UP000225706">
    <property type="component" value="Unassembled WGS sequence"/>
</dbReference>
<evidence type="ECO:0000256" key="3">
    <source>
        <dbReference type="ARBA" id="ARBA00022737"/>
    </source>
</evidence>
<dbReference type="InterPro" id="IPR024731">
    <property type="entry name" value="NELL2-like_EGF"/>
</dbReference>
<dbReference type="Pfam" id="PF12947">
    <property type="entry name" value="EGF_3"/>
    <property type="match status" value="1"/>
</dbReference>
<dbReference type="OrthoDB" id="5945227at2759"/>
<evidence type="ECO:0000256" key="1">
    <source>
        <dbReference type="ARBA" id="ARBA00022536"/>
    </source>
</evidence>
<dbReference type="PROSITE" id="PS01186">
    <property type="entry name" value="EGF_2"/>
    <property type="match status" value="1"/>
</dbReference>
<evidence type="ECO:0000256" key="4">
    <source>
        <dbReference type="ARBA" id="ARBA00023157"/>
    </source>
</evidence>
<dbReference type="GO" id="GO:0005509">
    <property type="term" value="F:calcium ion binding"/>
    <property type="evidence" value="ECO:0007669"/>
    <property type="project" value="InterPro"/>
</dbReference>
<dbReference type="Gene3D" id="2.10.25.10">
    <property type="entry name" value="Laminin"/>
    <property type="match status" value="1"/>
</dbReference>
<keyword evidence="3" id="KW-0677">Repeat</keyword>
<dbReference type="SMART" id="SM00181">
    <property type="entry name" value="EGF"/>
    <property type="match status" value="1"/>
</dbReference>
<evidence type="ECO:0000313" key="8">
    <source>
        <dbReference type="Proteomes" id="UP000225706"/>
    </source>
</evidence>
<name>A0A2B4SJM7_STYPI</name>
<evidence type="ECO:0000256" key="2">
    <source>
        <dbReference type="ARBA" id="ARBA00022729"/>
    </source>
</evidence>
<dbReference type="SUPFAM" id="SSF57196">
    <property type="entry name" value="EGF/Laminin"/>
    <property type="match status" value="1"/>
</dbReference>
<dbReference type="PANTHER" id="PTHR36191:SF4">
    <property type="entry name" value="VWFD DOMAIN-CONTAINING PROTEIN"/>
    <property type="match status" value="1"/>
</dbReference>
<dbReference type="CDD" id="cd00054">
    <property type="entry name" value="EGF_CA"/>
    <property type="match status" value="1"/>
</dbReference>
<evidence type="ECO:0000259" key="6">
    <source>
        <dbReference type="PROSITE" id="PS50026"/>
    </source>
</evidence>
<dbReference type="Pfam" id="PF23283">
    <property type="entry name" value="D8C_UMOD"/>
    <property type="match status" value="1"/>
</dbReference>
<dbReference type="AlphaFoldDB" id="A0A2B4SJM7"/>
<sequence>MVYALLVLPDIDECSDEYQGCDVNANCTNTDGSHNCTCKEGYIGDGQSCQVDTCFHYKHLNETNRKNNYKTPLKFVLCDKQLQEGWYRFVGAAGTKMPTTRVPAFRCGTNWSGWLNGAHPTVEDGMVAKEVCFSDRDTGCKYWTTIHVKNCEFYFIYKLRSTACHSRYCGTD</sequence>
<accession>A0A2B4SJM7</accession>
<dbReference type="SMART" id="SM00179">
    <property type="entry name" value="EGF_CA"/>
    <property type="match status" value="1"/>
</dbReference>
<dbReference type="InterPro" id="IPR001881">
    <property type="entry name" value="EGF-like_Ca-bd_dom"/>
</dbReference>